<dbReference type="PANTHER" id="PTHR43649">
    <property type="entry name" value="ARABINOSE-BINDING PROTEIN-RELATED"/>
    <property type="match status" value="1"/>
</dbReference>
<sequence>MALTLAACSGKKTDADYRVEEISASAGLNDPGTLPIVTSPVTVTATGSRGALSVPYDQMKLPQQWAADTGIEVSRSMLTEDVYAEKKNLLLASGDLPDILWNTGLSDAEVATYSSNHTLVPLDELMEGNCPNILALFEARPDICSAVTSDDGHIYTLPSVEELGLVQFPNFLYINTDWLAKVDRQMPTTIEELHEVLLAFKKEDPSGSGRPIPLSFVPGSFCANPWDLVAAYGGQADNNDHRIVIDRKAVFTAASEAWKEGVRQLAAWYQEGLIDSESFSQDDTAYLAKGKADTESLGAFYWWEATEFVGADREGHYALCPVLKGVDGQARASVSNNQEISRGAFAMTRTCRYQTAVMRWVDRMYDPVMSAQNNWGPIGVTLEYNSDGLLDQIPAAEGESAGERRQKVAPGGPKAITEEDFRTVVLPEPRAALRQQQVTEGYRGHAANDAFPPVVFTNAELDDLSLIEADVTSLVKQRFARWVVDGGIDKEWEDYLEDLRSSGLERLMEIYQAALDRYYEQLDARS</sequence>
<reference evidence="1 2" key="1">
    <citation type="submission" date="2017-12" db="EMBL/GenBank/DDBJ databases">
        <title>Phylogenetic diversity of female urinary microbiome.</title>
        <authorList>
            <person name="Thomas-White K."/>
            <person name="Wolfe A.J."/>
        </authorList>
    </citation>
    <scope>NUCLEOTIDE SEQUENCE [LARGE SCALE GENOMIC DNA]</scope>
    <source>
        <strain evidence="1 2">UMB0319</strain>
    </source>
</reference>
<evidence type="ECO:0000313" key="1">
    <source>
        <dbReference type="EMBL" id="PKY98079.1"/>
    </source>
</evidence>
<proteinExistence type="predicted"/>
<name>A0A2I1KR25_9ACTO</name>
<evidence type="ECO:0000313" key="2">
    <source>
        <dbReference type="Proteomes" id="UP000234778"/>
    </source>
</evidence>
<protein>
    <submittedName>
        <fullName evidence="1">Sugar ABC transporter substrate-binding protein</fullName>
    </submittedName>
</protein>
<dbReference type="AlphaFoldDB" id="A0A2I1KR25"/>
<accession>A0A2I1KR25</accession>
<dbReference type="SUPFAM" id="SSF53850">
    <property type="entry name" value="Periplasmic binding protein-like II"/>
    <property type="match status" value="1"/>
</dbReference>
<dbReference type="EMBL" id="PKHA01000012">
    <property type="protein sequence ID" value="PKY98079.1"/>
    <property type="molecule type" value="Genomic_DNA"/>
</dbReference>
<dbReference type="PANTHER" id="PTHR43649:SF12">
    <property type="entry name" value="DIACETYLCHITOBIOSE BINDING PROTEIN DASA"/>
    <property type="match status" value="1"/>
</dbReference>
<dbReference type="Gene3D" id="3.40.190.10">
    <property type="entry name" value="Periplasmic binding protein-like II"/>
    <property type="match status" value="2"/>
</dbReference>
<dbReference type="Proteomes" id="UP000234778">
    <property type="component" value="Unassembled WGS sequence"/>
</dbReference>
<gene>
    <name evidence="1" type="ORF">CYJ26_09700</name>
</gene>
<dbReference type="InterPro" id="IPR050490">
    <property type="entry name" value="Bact_solute-bd_prot1"/>
</dbReference>
<comment type="caution">
    <text evidence="1">The sequence shown here is derived from an EMBL/GenBank/DDBJ whole genome shotgun (WGS) entry which is preliminary data.</text>
</comment>
<organism evidence="1 2">
    <name type="scientific">Actinomyces urogenitalis</name>
    <dbReference type="NCBI Taxonomy" id="103621"/>
    <lineage>
        <taxon>Bacteria</taxon>
        <taxon>Bacillati</taxon>
        <taxon>Actinomycetota</taxon>
        <taxon>Actinomycetes</taxon>
        <taxon>Actinomycetales</taxon>
        <taxon>Actinomycetaceae</taxon>
        <taxon>Actinomyces</taxon>
    </lineage>
</organism>